<dbReference type="AlphaFoldDB" id="A0A0D3H401"/>
<feature type="region of interest" description="Disordered" evidence="1">
    <location>
        <begin position="1"/>
        <end position="23"/>
    </location>
</feature>
<proteinExistence type="predicted"/>
<evidence type="ECO:0000313" key="2">
    <source>
        <dbReference type="EnsemblPlants" id="OBART09G01780.1"/>
    </source>
</evidence>
<dbReference type="PaxDb" id="65489-OBART09G01780.1"/>
<organism evidence="2">
    <name type="scientific">Oryza barthii</name>
    <dbReference type="NCBI Taxonomy" id="65489"/>
    <lineage>
        <taxon>Eukaryota</taxon>
        <taxon>Viridiplantae</taxon>
        <taxon>Streptophyta</taxon>
        <taxon>Embryophyta</taxon>
        <taxon>Tracheophyta</taxon>
        <taxon>Spermatophyta</taxon>
        <taxon>Magnoliopsida</taxon>
        <taxon>Liliopsida</taxon>
        <taxon>Poales</taxon>
        <taxon>Poaceae</taxon>
        <taxon>BOP clade</taxon>
        <taxon>Oryzoideae</taxon>
        <taxon>Oryzeae</taxon>
        <taxon>Oryzinae</taxon>
        <taxon>Oryza</taxon>
    </lineage>
</organism>
<dbReference type="STRING" id="65489.A0A0D3H401"/>
<evidence type="ECO:0000256" key="1">
    <source>
        <dbReference type="SAM" id="MobiDB-lite"/>
    </source>
</evidence>
<reference evidence="2" key="1">
    <citation type="journal article" date="2009" name="Rice">
        <title>De Novo Next Generation Sequencing of Plant Genomes.</title>
        <authorList>
            <person name="Rounsley S."/>
            <person name="Marri P.R."/>
            <person name="Yu Y."/>
            <person name="He R."/>
            <person name="Sisneros N."/>
            <person name="Goicoechea J.L."/>
            <person name="Lee S.J."/>
            <person name="Angelova A."/>
            <person name="Kudrna D."/>
            <person name="Luo M."/>
            <person name="Affourtit J."/>
            <person name="Desany B."/>
            <person name="Knight J."/>
            <person name="Niazi F."/>
            <person name="Egholm M."/>
            <person name="Wing R.A."/>
        </authorList>
    </citation>
    <scope>NUCLEOTIDE SEQUENCE [LARGE SCALE GENOMIC DNA]</scope>
    <source>
        <strain evidence="2">cv. IRGC 105608</strain>
    </source>
</reference>
<keyword evidence="3" id="KW-1185">Reference proteome</keyword>
<reference evidence="2" key="2">
    <citation type="submission" date="2015-03" db="UniProtKB">
        <authorList>
            <consortium name="EnsemblPlants"/>
        </authorList>
    </citation>
    <scope>IDENTIFICATION</scope>
</reference>
<dbReference type="eggNOG" id="KOG0305">
    <property type="taxonomic scope" value="Eukaryota"/>
</dbReference>
<evidence type="ECO:0000313" key="3">
    <source>
        <dbReference type="Proteomes" id="UP000026960"/>
    </source>
</evidence>
<dbReference type="EnsemblPlants" id="OBART09G01780.1">
    <property type="protein sequence ID" value="OBART09G01780.1"/>
    <property type="gene ID" value="OBART09G01780"/>
</dbReference>
<dbReference type="Gramene" id="OBART09G01780.1">
    <property type="protein sequence ID" value="OBART09G01780.1"/>
    <property type="gene ID" value="OBART09G01780"/>
</dbReference>
<name>A0A0D3H401_9ORYZ</name>
<dbReference type="HOGENOM" id="CLU_2088528_0_0_1"/>
<sequence length="117" mass="13200">MEAPGSGSVPTAKRRRLVPRPPPVPLEVAGARCPYMPPLCIKSKNPSAKCYGDRFIPDRSAMDMDMAYFLLTEPKKEKENTDMLSPAEEAYKRLLAEKLLNNRSRILAFRNKPPEPE</sequence>
<dbReference type="Proteomes" id="UP000026960">
    <property type="component" value="Chromosome 9"/>
</dbReference>
<protein>
    <submittedName>
        <fullName evidence="2">Uncharacterized protein</fullName>
    </submittedName>
</protein>
<accession>A0A0D3H401</accession>